<dbReference type="AlphaFoldDB" id="A0A6H5G4I8"/>
<comment type="catalytic activity">
    <reaction evidence="10">
        <text>serotonin + (9Z)-octadecenoyl-CoA = N-(9Z-octadecenoyl)-serotonin + CoA + H(+)</text>
        <dbReference type="Rhea" id="RHEA:51392"/>
        <dbReference type="ChEBI" id="CHEBI:15378"/>
        <dbReference type="ChEBI" id="CHEBI:57287"/>
        <dbReference type="ChEBI" id="CHEBI:57387"/>
        <dbReference type="ChEBI" id="CHEBI:134064"/>
        <dbReference type="ChEBI" id="CHEBI:350546"/>
    </reaction>
    <physiologicalReaction direction="left-to-right" evidence="10">
        <dbReference type="Rhea" id="RHEA:51393"/>
    </physiologicalReaction>
</comment>
<dbReference type="InterPro" id="IPR000182">
    <property type="entry name" value="GNAT_dom"/>
</dbReference>
<evidence type="ECO:0000256" key="5">
    <source>
        <dbReference type="ARBA" id="ARBA00039114"/>
    </source>
</evidence>
<dbReference type="Gene3D" id="3.40.630.30">
    <property type="match status" value="1"/>
</dbReference>
<dbReference type="OrthoDB" id="2115692at2759"/>
<evidence type="ECO:0000256" key="8">
    <source>
        <dbReference type="ARBA" id="ARBA00051284"/>
    </source>
</evidence>
<dbReference type="CDD" id="cd04301">
    <property type="entry name" value="NAT_SF"/>
    <property type="match status" value="1"/>
</dbReference>
<comment type="catalytic activity">
    <reaction evidence="11">
        <text>serotonin + hexadecanoyl-CoA = N-hexadecanoyl-serotonin + CoA + H(+)</text>
        <dbReference type="Rhea" id="RHEA:51384"/>
        <dbReference type="ChEBI" id="CHEBI:15378"/>
        <dbReference type="ChEBI" id="CHEBI:57287"/>
        <dbReference type="ChEBI" id="CHEBI:57379"/>
        <dbReference type="ChEBI" id="CHEBI:134059"/>
        <dbReference type="ChEBI" id="CHEBI:350546"/>
    </reaction>
    <physiologicalReaction direction="left-to-right" evidence="11">
        <dbReference type="Rhea" id="RHEA:51385"/>
    </physiologicalReaction>
</comment>
<comment type="catalytic activity">
    <reaction evidence="6">
        <text>dopamine + (9Z)-octadecenoyl-CoA = N-(9Z-octadecanoyl)-dopamine + CoA + H(+)</text>
        <dbReference type="Rhea" id="RHEA:51380"/>
        <dbReference type="ChEBI" id="CHEBI:15378"/>
        <dbReference type="ChEBI" id="CHEBI:31883"/>
        <dbReference type="ChEBI" id="CHEBI:57287"/>
        <dbReference type="ChEBI" id="CHEBI:57387"/>
        <dbReference type="ChEBI" id="CHEBI:59905"/>
    </reaction>
    <physiologicalReaction direction="left-to-right" evidence="6">
        <dbReference type="Rhea" id="RHEA:51381"/>
    </physiologicalReaction>
</comment>
<dbReference type="GO" id="GO:0004059">
    <property type="term" value="F:aralkylamine N-acetyltransferase activity"/>
    <property type="evidence" value="ECO:0007669"/>
    <property type="project" value="UniProtKB-EC"/>
</dbReference>
<evidence type="ECO:0000256" key="10">
    <source>
        <dbReference type="ARBA" id="ARBA00051823"/>
    </source>
</evidence>
<dbReference type="SUPFAM" id="SSF55729">
    <property type="entry name" value="Acyl-CoA N-acyltransferases (Nat)"/>
    <property type="match status" value="1"/>
</dbReference>
<evidence type="ECO:0000256" key="7">
    <source>
        <dbReference type="ARBA" id="ARBA00050849"/>
    </source>
</evidence>
<evidence type="ECO:0000256" key="11">
    <source>
        <dbReference type="ARBA" id="ARBA00052178"/>
    </source>
</evidence>
<dbReference type="PANTHER" id="PTHR20905:SF32">
    <property type="entry name" value="ARYLALKYLAMINE N-ACETYLTRANSFERASE-LIKE 7, ISOFORM A"/>
    <property type="match status" value="1"/>
</dbReference>
<evidence type="ECO:0000256" key="6">
    <source>
        <dbReference type="ARBA" id="ARBA00050189"/>
    </source>
</evidence>
<comment type="pathway">
    <text evidence="3">Aromatic compound metabolism; melatonin biosynthesis; melatonin from serotonin: step 1/2.</text>
</comment>
<keyword evidence="15" id="KW-1185">Reference proteome</keyword>
<dbReference type="FunFam" id="3.40.630.30:FF:000046">
    <property type="entry name" value="Dopamine N-acetyltransferase"/>
    <property type="match status" value="1"/>
</dbReference>
<comment type="catalytic activity">
    <reaction evidence="13">
        <text>serotonin + acetyl-CoA = N-acetylserotonin + CoA + H(+)</text>
        <dbReference type="Rhea" id="RHEA:25217"/>
        <dbReference type="ChEBI" id="CHEBI:15378"/>
        <dbReference type="ChEBI" id="CHEBI:17697"/>
        <dbReference type="ChEBI" id="CHEBI:57287"/>
        <dbReference type="ChEBI" id="CHEBI:57288"/>
        <dbReference type="ChEBI" id="CHEBI:350546"/>
        <dbReference type="EC" id="2.3.1.87"/>
    </reaction>
    <physiologicalReaction direction="left-to-right" evidence="13">
        <dbReference type="Rhea" id="RHEA:25218"/>
    </physiologicalReaction>
</comment>
<comment type="catalytic activity">
    <reaction evidence="12">
        <text>dopamine + hexadecanoyl-CoA = N-hexadecanoyl-dopamine + CoA + H(+)</text>
        <dbReference type="Rhea" id="RHEA:51376"/>
        <dbReference type="ChEBI" id="CHEBI:15378"/>
        <dbReference type="ChEBI" id="CHEBI:57287"/>
        <dbReference type="ChEBI" id="CHEBI:57379"/>
        <dbReference type="ChEBI" id="CHEBI:59905"/>
        <dbReference type="ChEBI" id="CHEBI:134058"/>
    </reaction>
    <physiologicalReaction direction="left-to-right" evidence="12">
        <dbReference type="Rhea" id="RHEA:51377"/>
    </physiologicalReaction>
</comment>
<keyword evidence="1" id="KW-0808">Transferase</keyword>
<dbReference type="EMBL" id="CADCXU010005264">
    <property type="protein sequence ID" value="CAA9996965.1"/>
    <property type="molecule type" value="Genomic_DNA"/>
</dbReference>
<comment type="similarity">
    <text evidence="4">Belongs to the acetyltransferase family. AANAT subfamily.</text>
</comment>
<evidence type="ECO:0000256" key="9">
    <source>
        <dbReference type="ARBA" id="ARBA00051711"/>
    </source>
</evidence>
<organism evidence="14 15">
    <name type="scientific">Nesidiocoris tenuis</name>
    <dbReference type="NCBI Taxonomy" id="355587"/>
    <lineage>
        <taxon>Eukaryota</taxon>
        <taxon>Metazoa</taxon>
        <taxon>Ecdysozoa</taxon>
        <taxon>Arthropoda</taxon>
        <taxon>Hexapoda</taxon>
        <taxon>Insecta</taxon>
        <taxon>Pterygota</taxon>
        <taxon>Neoptera</taxon>
        <taxon>Paraneoptera</taxon>
        <taxon>Hemiptera</taxon>
        <taxon>Heteroptera</taxon>
        <taxon>Panheteroptera</taxon>
        <taxon>Cimicomorpha</taxon>
        <taxon>Miridae</taxon>
        <taxon>Dicyphina</taxon>
        <taxon>Nesidiocoris</taxon>
    </lineage>
</organism>
<evidence type="ECO:0000256" key="2">
    <source>
        <dbReference type="ARBA" id="ARBA00023315"/>
    </source>
</evidence>
<reference evidence="14 15" key="1">
    <citation type="submission" date="2020-02" db="EMBL/GenBank/DDBJ databases">
        <authorList>
            <person name="Ferguson B K."/>
        </authorList>
    </citation>
    <scope>NUCLEOTIDE SEQUENCE [LARGE SCALE GENOMIC DNA]</scope>
</reference>
<dbReference type="InterPro" id="IPR016181">
    <property type="entry name" value="Acyl_CoA_acyltransferase"/>
</dbReference>
<gene>
    <name evidence="14" type="ORF">NTEN_LOCUS3337</name>
</gene>
<dbReference type="EC" id="2.3.1.87" evidence="5"/>
<evidence type="ECO:0000256" key="12">
    <source>
        <dbReference type="ARBA" id="ARBA00052335"/>
    </source>
</evidence>
<comment type="catalytic activity">
    <reaction evidence="8">
        <text>serotonin + (5Z,8Z,11Z,14Z)-eicosatetraenoyl-CoA = N-[(5Z,8Z,11Z,14Z)-eicosatetraenoyl]-serotonin + CoA + H(+)</text>
        <dbReference type="Rhea" id="RHEA:51396"/>
        <dbReference type="ChEBI" id="CHEBI:15378"/>
        <dbReference type="ChEBI" id="CHEBI:57287"/>
        <dbReference type="ChEBI" id="CHEBI:57368"/>
        <dbReference type="ChEBI" id="CHEBI:132255"/>
        <dbReference type="ChEBI" id="CHEBI:350546"/>
    </reaction>
    <physiologicalReaction direction="left-to-right" evidence="8">
        <dbReference type="Rhea" id="RHEA:51397"/>
    </physiologicalReaction>
</comment>
<comment type="catalytic activity">
    <reaction evidence="9">
        <text>dopamine + acetyl-CoA = N-acetyldopamine + CoA + H(+)</text>
        <dbReference type="Rhea" id="RHEA:51388"/>
        <dbReference type="ChEBI" id="CHEBI:15378"/>
        <dbReference type="ChEBI" id="CHEBI:57287"/>
        <dbReference type="ChEBI" id="CHEBI:57288"/>
        <dbReference type="ChEBI" id="CHEBI:59905"/>
        <dbReference type="ChEBI" id="CHEBI:125678"/>
    </reaction>
    <physiologicalReaction direction="left-to-right" evidence="9">
        <dbReference type="Rhea" id="RHEA:51389"/>
    </physiologicalReaction>
</comment>
<name>A0A6H5G4I8_9HEMI</name>
<comment type="catalytic activity">
    <reaction evidence="7">
        <text>serotonin + octadecanoyl-CoA = N-octadecanoyl-serotonin + CoA + H(+)</text>
        <dbReference type="Rhea" id="RHEA:51400"/>
        <dbReference type="ChEBI" id="CHEBI:15378"/>
        <dbReference type="ChEBI" id="CHEBI:57287"/>
        <dbReference type="ChEBI" id="CHEBI:57394"/>
        <dbReference type="ChEBI" id="CHEBI:134065"/>
        <dbReference type="ChEBI" id="CHEBI:350546"/>
    </reaction>
    <physiologicalReaction direction="left-to-right" evidence="7">
        <dbReference type="Rhea" id="RHEA:51401"/>
    </physiologicalReaction>
</comment>
<proteinExistence type="inferred from homology"/>
<accession>A0A6H5G4I8</accession>
<keyword evidence="2" id="KW-0012">Acyltransferase</keyword>
<sequence length="218" mass="25085">MDDIDIVAPIPEEYYEKVIVHLRHNFFPDEPLNNSVGLCVRGEPHEELEKHSYETLKDQLSIMAVHSPTDQVAAVALNGILRNGDIEHSIEKLDDVPDEKFKTIFSHLYNINKSLNLFQRYDVDRMFECRILSVDSDFRGKGLAVRLAEKSEELAKAEGFKIFKTDTTGLFSQRTLLKLGHEPILEKRYEDILSPEGERIFNTSPPHDSFKIMIKVLE</sequence>
<evidence type="ECO:0000256" key="4">
    <source>
        <dbReference type="ARBA" id="ARBA00038182"/>
    </source>
</evidence>
<evidence type="ECO:0000313" key="15">
    <source>
        <dbReference type="Proteomes" id="UP000479000"/>
    </source>
</evidence>
<dbReference type="PANTHER" id="PTHR20905">
    <property type="entry name" value="N-ACETYLTRANSFERASE-RELATED"/>
    <property type="match status" value="1"/>
</dbReference>
<dbReference type="Proteomes" id="UP000479000">
    <property type="component" value="Unassembled WGS sequence"/>
</dbReference>
<protein>
    <recommendedName>
        <fullName evidence="5">aralkylamine N-acetyltransferase</fullName>
        <ecNumber evidence="5">2.3.1.87</ecNumber>
    </recommendedName>
</protein>
<evidence type="ECO:0000256" key="1">
    <source>
        <dbReference type="ARBA" id="ARBA00022679"/>
    </source>
</evidence>
<dbReference type="Pfam" id="PF00583">
    <property type="entry name" value="Acetyltransf_1"/>
    <property type="match status" value="1"/>
</dbReference>
<evidence type="ECO:0000256" key="13">
    <source>
        <dbReference type="ARBA" id="ARBA00052491"/>
    </source>
</evidence>
<evidence type="ECO:0000256" key="3">
    <source>
        <dbReference type="ARBA" id="ARBA00037926"/>
    </source>
</evidence>
<evidence type="ECO:0000313" key="14">
    <source>
        <dbReference type="EMBL" id="CAA9996965.1"/>
    </source>
</evidence>